<evidence type="ECO:0008006" key="5">
    <source>
        <dbReference type="Google" id="ProtNLM"/>
    </source>
</evidence>
<dbReference type="KEGG" id="nga:Ngar_c09630"/>
<protein>
    <recommendedName>
        <fullName evidence="5">Transposase</fullName>
    </recommendedName>
</protein>
<name>K0IDU3_NITGG</name>
<dbReference type="AlphaFoldDB" id="K0IDU3"/>
<keyword evidence="1" id="KW-0175">Coiled coil</keyword>
<keyword evidence="4" id="KW-1185">Reference proteome</keyword>
<feature type="region of interest" description="Disordered" evidence="2">
    <location>
        <begin position="53"/>
        <end position="88"/>
    </location>
</feature>
<dbReference type="BioCyc" id="CNIT1237085:G1324-961-MONOMER"/>
<evidence type="ECO:0000313" key="3">
    <source>
        <dbReference type="EMBL" id="AFU57905.1"/>
    </source>
</evidence>
<accession>K0IDU3</accession>
<reference evidence="3 4" key="1">
    <citation type="journal article" date="2012" name="Environ. Microbiol.">
        <title>The genome of the ammonia-oxidizing Candidatus Nitrososphaera gargensis: insights into metabolic versatility and environmental adaptations.</title>
        <authorList>
            <person name="Spang A."/>
            <person name="Poehlein A."/>
            <person name="Offre P."/>
            <person name="Zumbragel S."/>
            <person name="Haider S."/>
            <person name="Rychlik N."/>
            <person name="Nowka B."/>
            <person name="Schmeisser C."/>
            <person name="Lebedeva E.V."/>
            <person name="Rattei T."/>
            <person name="Bohm C."/>
            <person name="Schmid M."/>
            <person name="Galushko A."/>
            <person name="Hatzenpichler R."/>
            <person name="Weinmaier T."/>
            <person name="Daniel R."/>
            <person name="Schleper C."/>
            <person name="Spieck E."/>
            <person name="Streit W."/>
            <person name="Wagner M."/>
        </authorList>
    </citation>
    <scope>NUCLEOTIDE SEQUENCE [LARGE SCALE GENOMIC DNA]</scope>
    <source>
        <strain evidence="4">Ga9.2</strain>
    </source>
</reference>
<dbReference type="HOGENOM" id="CLU_1567208_0_0_2"/>
<dbReference type="InParanoid" id="K0IDU3"/>
<feature type="compositionally biased region" description="Basic residues" evidence="2">
    <location>
        <begin position="56"/>
        <end position="80"/>
    </location>
</feature>
<evidence type="ECO:0000256" key="1">
    <source>
        <dbReference type="SAM" id="Coils"/>
    </source>
</evidence>
<evidence type="ECO:0000256" key="2">
    <source>
        <dbReference type="SAM" id="MobiDB-lite"/>
    </source>
</evidence>
<gene>
    <name evidence="3" type="ordered locus">Ngar_c09630</name>
</gene>
<sequence>MMLEQRDYSQLFRELEYYRNRCSELEAENKQLKEELHALKSTVSAVVARSVDARQAARKKKRHKKPGQKKGHAGKSRKRPEHIDARVTIDQTSCRKCGSALSERPTDSYSRVVTDIVPARPVVRVHSQKEVLLLLQKAGVSTCTGSTPKRGVRAQADAPDSVAKAAGTVL</sequence>
<feature type="region of interest" description="Disordered" evidence="2">
    <location>
        <begin position="145"/>
        <end position="170"/>
    </location>
</feature>
<proteinExistence type="predicted"/>
<organism evidence="3 4">
    <name type="scientific">Nitrososphaera gargensis (strain Ga9.2)</name>
    <dbReference type="NCBI Taxonomy" id="1237085"/>
    <lineage>
        <taxon>Archaea</taxon>
        <taxon>Nitrososphaerota</taxon>
        <taxon>Nitrososphaeria</taxon>
        <taxon>Nitrososphaerales</taxon>
        <taxon>Nitrososphaeraceae</taxon>
        <taxon>Nitrososphaera</taxon>
    </lineage>
</organism>
<evidence type="ECO:0000313" key="4">
    <source>
        <dbReference type="Proteomes" id="UP000008037"/>
    </source>
</evidence>
<dbReference type="EMBL" id="CP002408">
    <property type="protein sequence ID" value="AFU57905.1"/>
    <property type="molecule type" value="Genomic_DNA"/>
</dbReference>
<feature type="coiled-coil region" evidence="1">
    <location>
        <begin position="8"/>
        <end position="49"/>
    </location>
</feature>
<dbReference type="Proteomes" id="UP000008037">
    <property type="component" value="Chromosome"/>
</dbReference>